<keyword evidence="7 8" id="KW-0472">Membrane</keyword>
<evidence type="ECO:0000256" key="7">
    <source>
        <dbReference type="ARBA" id="ARBA00023136"/>
    </source>
</evidence>
<dbReference type="PANTHER" id="PTHR30071">
    <property type="entry name" value="HEME EXPORTER PROTEIN C"/>
    <property type="match status" value="1"/>
</dbReference>
<dbReference type="EMBL" id="JNAX01000015">
    <property type="protein sequence ID" value="KGG19588.1"/>
    <property type="molecule type" value="Genomic_DNA"/>
</dbReference>
<keyword evidence="6 8" id="KW-0793">Thylakoid</keyword>
<evidence type="ECO:0000256" key="1">
    <source>
        <dbReference type="ARBA" id="ARBA00004141"/>
    </source>
</evidence>
<evidence type="ECO:0000256" key="3">
    <source>
        <dbReference type="ARBA" id="ARBA00022692"/>
    </source>
</evidence>
<organism evidence="10 11">
    <name type="scientific">Prochlorococcus marinus str. PAC1</name>
    <dbReference type="NCBI Taxonomy" id="59924"/>
    <lineage>
        <taxon>Bacteria</taxon>
        <taxon>Bacillati</taxon>
        <taxon>Cyanobacteriota</taxon>
        <taxon>Cyanophyceae</taxon>
        <taxon>Synechococcales</taxon>
        <taxon>Prochlorococcaceae</taxon>
        <taxon>Prochlorococcus</taxon>
    </lineage>
</organism>
<gene>
    <name evidence="8" type="primary">ccsA</name>
    <name evidence="10" type="ORF">EV03_1973</name>
</gene>
<dbReference type="Pfam" id="PF01578">
    <property type="entry name" value="Cytochrom_C_asm"/>
    <property type="match status" value="1"/>
</dbReference>
<feature type="transmembrane region" description="Helical" evidence="8">
    <location>
        <begin position="100"/>
        <end position="121"/>
    </location>
</feature>
<keyword evidence="4 8" id="KW-0201">Cytochrome c-type biogenesis</keyword>
<feature type="transmembrane region" description="Helical" evidence="8">
    <location>
        <begin position="284"/>
        <end position="306"/>
    </location>
</feature>
<dbReference type="InterPro" id="IPR045062">
    <property type="entry name" value="Cyt_c_biogenesis_CcsA/CcmC"/>
</dbReference>
<dbReference type="GO" id="GO:0020037">
    <property type="term" value="F:heme binding"/>
    <property type="evidence" value="ECO:0007669"/>
    <property type="project" value="InterPro"/>
</dbReference>
<comment type="subunit">
    <text evidence="8">May interact with Ccs1.</text>
</comment>
<evidence type="ECO:0000313" key="11">
    <source>
        <dbReference type="Proteomes" id="UP000030392"/>
    </source>
</evidence>
<feature type="transmembrane region" description="Helical" evidence="8">
    <location>
        <begin position="14"/>
        <end position="35"/>
    </location>
</feature>
<dbReference type="PANTHER" id="PTHR30071:SF1">
    <property type="entry name" value="CYTOCHROME B_B6 PROTEIN-RELATED"/>
    <property type="match status" value="1"/>
</dbReference>
<comment type="function">
    <text evidence="8">Required during biogenesis of c-type cytochromes (cytochrome c6 and cytochrome f) at the step of heme attachment.</text>
</comment>
<comment type="similarity">
    <text evidence="8">Belongs to the CcmF/CycK/Ccl1/NrfE/CcsA family.</text>
</comment>
<dbReference type="GO" id="GO:0031676">
    <property type="term" value="C:plasma membrane-derived thylakoid membrane"/>
    <property type="evidence" value="ECO:0007669"/>
    <property type="project" value="UniProtKB-SubCell"/>
</dbReference>
<dbReference type="InterPro" id="IPR003557">
    <property type="entry name" value="Cyt_c_biogenesis_CcmC"/>
</dbReference>
<name>A0A0A2BZV7_PROMR</name>
<dbReference type="GO" id="GO:0017004">
    <property type="term" value="P:cytochrome complex assembly"/>
    <property type="evidence" value="ECO:0007669"/>
    <property type="project" value="UniProtKB-UniRule"/>
</dbReference>
<dbReference type="InterPro" id="IPR002541">
    <property type="entry name" value="Cyt_c_assembly"/>
</dbReference>
<evidence type="ECO:0000256" key="4">
    <source>
        <dbReference type="ARBA" id="ARBA00022748"/>
    </source>
</evidence>
<comment type="similarity">
    <text evidence="2">Belongs to the CcmC/CycZ/HelC family.</text>
</comment>
<evidence type="ECO:0000259" key="9">
    <source>
        <dbReference type="Pfam" id="PF01578"/>
    </source>
</evidence>
<proteinExistence type="inferred from homology"/>
<evidence type="ECO:0000256" key="2">
    <source>
        <dbReference type="ARBA" id="ARBA00005840"/>
    </source>
</evidence>
<evidence type="ECO:0000256" key="8">
    <source>
        <dbReference type="HAMAP-Rule" id="MF_01391"/>
    </source>
</evidence>
<comment type="subcellular location">
    <subcellularLocation>
        <location evidence="8">Cellular thylakoid membrane</location>
        <topology evidence="8">Multi-pass membrane protein</topology>
    </subcellularLocation>
    <subcellularLocation>
        <location evidence="1">Membrane</location>
        <topology evidence="1">Multi-pass membrane protein</topology>
    </subcellularLocation>
</comment>
<dbReference type="InterPro" id="IPR017562">
    <property type="entry name" value="Cyt_c_biogenesis_CcsA"/>
</dbReference>
<dbReference type="AlphaFoldDB" id="A0A0A2BZV7"/>
<feature type="domain" description="Cytochrome c assembly protein" evidence="9">
    <location>
        <begin position="73"/>
        <end position="307"/>
    </location>
</feature>
<evidence type="ECO:0000313" key="10">
    <source>
        <dbReference type="EMBL" id="KGG19588.1"/>
    </source>
</evidence>
<comment type="caution">
    <text evidence="10">The sequence shown here is derived from an EMBL/GenBank/DDBJ whole genome shotgun (WGS) entry which is preliminary data.</text>
</comment>
<sequence>MVDFQLNNFSFDPVVSLGFAAFLFLLMALPISFWAVAGSSDSSKARFLVAISNLFLTSQLILRWWQSGHFPISNLYESLCFLTWGCTLAQLFLERAWRSPIVSAVATPVSLLSIGFASFVLPENLQSSAPLVPALRSSWLVMHVSVIMCSYAALLIGSILSFGVFIVDGRKQFNIRNSSFGTGSFRQTTELYLDDKNENLNSIKPIEFTNAEQLDSLSYRSITAGFLLLTVGLISGAVWANEAWGSWWSWDPKETWALICWLVYAAYLHTRLTKGWQGKKPAMLAIAGFFVIIVCYIGVNLLGVGLHSYGWFFDT</sequence>
<reference evidence="11" key="1">
    <citation type="journal article" date="2014" name="Sci. Data">
        <title>Genomes of diverse isolates of the marine cyanobacterium Prochlorococcus.</title>
        <authorList>
            <person name="Biller S."/>
            <person name="Berube P."/>
            <person name="Thompson J."/>
            <person name="Kelly L."/>
            <person name="Roggensack S."/>
            <person name="Awad L."/>
            <person name="Roache-Johnson K."/>
            <person name="Ding H."/>
            <person name="Giovannoni S.J."/>
            <person name="Moore L.R."/>
            <person name="Chisholm S.W."/>
        </authorList>
    </citation>
    <scope>NUCLEOTIDE SEQUENCE [LARGE SCALE GENOMIC DNA]</scope>
    <source>
        <strain evidence="11">PAC1</strain>
    </source>
</reference>
<feature type="transmembrane region" description="Helical" evidence="8">
    <location>
        <begin position="141"/>
        <end position="167"/>
    </location>
</feature>
<feature type="transmembrane region" description="Helical" evidence="8">
    <location>
        <begin position="222"/>
        <end position="240"/>
    </location>
</feature>
<protein>
    <recommendedName>
        <fullName evidence="8">Cytochrome c biogenesis protein CcsA</fullName>
    </recommendedName>
</protein>
<dbReference type="NCBIfam" id="TIGR03144">
    <property type="entry name" value="cytochr_II_ccsB"/>
    <property type="match status" value="1"/>
</dbReference>
<evidence type="ECO:0000256" key="5">
    <source>
        <dbReference type="ARBA" id="ARBA00022989"/>
    </source>
</evidence>
<feature type="transmembrane region" description="Helical" evidence="8">
    <location>
        <begin position="255"/>
        <end position="272"/>
    </location>
</feature>
<dbReference type="PRINTS" id="PR01386">
    <property type="entry name" value="CCMCBIOGNSIS"/>
</dbReference>
<keyword evidence="3 8" id="KW-0812">Transmembrane</keyword>
<dbReference type="GO" id="GO:0015232">
    <property type="term" value="F:heme transmembrane transporter activity"/>
    <property type="evidence" value="ECO:0007669"/>
    <property type="project" value="InterPro"/>
</dbReference>
<evidence type="ECO:0000256" key="6">
    <source>
        <dbReference type="ARBA" id="ARBA00023078"/>
    </source>
</evidence>
<dbReference type="HAMAP" id="MF_01391">
    <property type="entry name" value="CytC_CcsA"/>
    <property type="match status" value="1"/>
</dbReference>
<dbReference type="Proteomes" id="UP000030392">
    <property type="component" value="Unassembled WGS sequence"/>
</dbReference>
<keyword evidence="5 8" id="KW-1133">Transmembrane helix</keyword>
<dbReference type="RefSeq" id="WP_036907239.1">
    <property type="nucleotide sequence ID" value="NZ_CP138967.1"/>
</dbReference>
<accession>A0A0A2BZV7</accession>